<comment type="caution">
    <text evidence="2">The sequence shown here is derived from an EMBL/GenBank/DDBJ whole genome shotgun (WGS) entry which is preliminary data.</text>
</comment>
<dbReference type="AlphaFoldDB" id="A0A4Z2FN47"/>
<keyword evidence="3" id="KW-1185">Reference proteome</keyword>
<organism evidence="2 3">
    <name type="scientific">Liparis tanakae</name>
    <name type="common">Tanaka's snailfish</name>
    <dbReference type="NCBI Taxonomy" id="230148"/>
    <lineage>
        <taxon>Eukaryota</taxon>
        <taxon>Metazoa</taxon>
        <taxon>Chordata</taxon>
        <taxon>Craniata</taxon>
        <taxon>Vertebrata</taxon>
        <taxon>Euteleostomi</taxon>
        <taxon>Actinopterygii</taxon>
        <taxon>Neopterygii</taxon>
        <taxon>Teleostei</taxon>
        <taxon>Neoteleostei</taxon>
        <taxon>Acanthomorphata</taxon>
        <taxon>Eupercaria</taxon>
        <taxon>Perciformes</taxon>
        <taxon>Cottioidei</taxon>
        <taxon>Cottales</taxon>
        <taxon>Liparidae</taxon>
        <taxon>Liparis</taxon>
    </lineage>
</organism>
<dbReference type="Proteomes" id="UP000314294">
    <property type="component" value="Unassembled WGS sequence"/>
</dbReference>
<evidence type="ECO:0000313" key="2">
    <source>
        <dbReference type="EMBL" id="TNN42578.1"/>
    </source>
</evidence>
<evidence type="ECO:0000313" key="3">
    <source>
        <dbReference type="Proteomes" id="UP000314294"/>
    </source>
</evidence>
<feature type="region of interest" description="Disordered" evidence="1">
    <location>
        <begin position="1"/>
        <end position="58"/>
    </location>
</feature>
<proteinExistence type="predicted"/>
<gene>
    <name evidence="2" type="ORF">EYF80_047237</name>
</gene>
<name>A0A4Z2FN47_9TELE</name>
<feature type="compositionally biased region" description="Polar residues" evidence="1">
    <location>
        <begin position="1"/>
        <end position="10"/>
    </location>
</feature>
<reference evidence="2 3" key="1">
    <citation type="submission" date="2019-03" db="EMBL/GenBank/DDBJ databases">
        <title>First draft genome of Liparis tanakae, snailfish: a comprehensive survey of snailfish specific genes.</title>
        <authorList>
            <person name="Kim W."/>
            <person name="Song I."/>
            <person name="Jeong J.-H."/>
            <person name="Kim D."/>
            <person name="Kim S."/>
            <person name="Ryu S."/>
            <person name="Song J.Y."/>
            <person name="Lee S.K."/>
        </authorList>
    </citation>
    <scope>NUCLEOTIDE SEQUENCE [LARGE SCALE GENOMIC DNA]</scope>
    <source>
        <tissue evidence="2">Muscle</tissue>
    </source>
</reference>
<dbReference type="EMBL" id="SRLO01001027">
    <property type="protein sequence ID" value="TNN42578.1"/>
    <property type="molecule type" value="Genomic_DNA"/>
</dbReference>
<evidence type="ECO:0000256" key="1">
    <source>
        <dbReference type="SAM" id="MobiDB-lite"/>
    </source>
</evidence>
<sequence>MLENTFSPSVQGGRRAPHLPSPGSGTGTTGTGNRAPDDEPGSGAAVGGVDLHGAGDGLEGAVPEVVERLLVQELRVVTEAAMQQVKEAHAMLVKMSTSSVKFLGIYPDGSPLFVVPRR</sequence>
<accession>A0A4Z2FN47</accession>
<protein>
    <submittedName>
        <fullName evidence="2">Uncharacterized protein</fullName>
    </submittedName>
</protein>